<dbReference type="EMBL" id="JBHFFA010000001">
    <property type="protein sequence ID" value="KAL2650567.1"/>
    <property type="molecule type" value="Genomic_DNA"/>
</dbReference>
<evidence type="ECO:0000313" key="1">
    <source>
        <dbReference type="EMBL" id="KAL2650567.1"/>
    </source>
</evidence>
<gene>
    <name evidence="1" type="ORF">R1flu_018695</name>
</gene>
<accession>A0ABD1ZGK1</accession>
<organism evidence="1 2">
    <name type="scientific">Riccia fluitans</name>
    <dbReference type="NCBI Taxonomy" id="41844"/>
    <lineage>
        <taxon>Eukaryota</taxon>
        <taxon>Viridiplantae</taxon>
        <taxon>Streptophyta</taxon>
        <taxon>Embryophyta</taxon>
        <taxon>Marchantiophyta</taxon>
        <taxon>Marchantiopsida</taxon>
        <taxon>Marchantiidae</taxon>
        <taxon>Marchantiales</taxon>
        <taxon>Ricciaceae</taxon>
        <taxon>Riccia</taxon>
    </lineage>
</organism>
<protein>
    <submittedName>
        <fullName evidence="1">Uncharacterized protein</fullName>
    </submittedName>
</protein>
<reference evidence="1 2" key="1">
    <citation type="submission" date="2024-09" db="EMBL/GenBank/DDBJ databases">
        <title>Chromosome-scale assembly of Riccia fluitans.</title>
        <authorList>
            <person name="Paukszto L."/>
            <person name="Sawicki J."/>
            <person name="Karawczyk K."/>
            <person name="Piernik-Szablinska J."/>
            <person name="Szczecinska M."/>
            <person name="Mazdziarz M."/>
        </authorList>
    </citation>
    <scope>NUCLEOTIDE SEQUENCE [LARGE SCALE GENOMIC DNA]</scope>
    <source>
        <strain evidence="1">Rf_01</strain>
        <tissue evidence="1">Aerial parts of the thallus</tissue>
    </source>
</reference>
<dbReference type="AlphaFoldDB" id="A0ABD1ZGK1"/>
<name>A0ABD1ZGK1_9MARC</name>
<keyword evidence="2" id="KW-1185">Reference proteome</keyword>
<comment type="caution">
    <text evidence="1">The sequence shown here is derived from an EMBL/GenBank/DDBJ whole genome shotgun (WGS) entry which is preliminary data.</text>
</comment>
<evidence type="ECO:0000313" key="2">
    <source>
        <dbReference type="Proteomes" id="UP001605036"/>
    </source>
</evidence>
<proteinExistence type="predicted"/>
<sequence length="93" mass="10745">MDHTLGFHRRCLSASELDQDHMNFTTSYPKRINNMLTTPKPPPAYIQRTPVIPTSSIEESIPSIQLYVDYRSEAHWGLIFLLSHQSVDMTELQ</sequence>
<dbReference type="Proteomes" id="UP001605036">
    <property type="component" value="Unassembled WGS sequence"/>
</dbReference>